<evidence type="ECO:0000313" key="6">
    <source>
        <dbReference type="EMBL" id="GBM27532.1"/>
    </source>
</evidence>
<proteinExistence type="predicted"/>
<gene>
    <name evidence="6" type="ORF">AVEN_257847_2</name>
</gene>
<dbReference type="InterPro" id="IPR001660">
    <property type="entry name" value="SAM"/>
</dbReference>
<dbReference type="GO" id="GO:0005737">
    <property type="term" value="C:cytoplasm"/>
    <property type="evidence" value="ECO:0007669"/>
    <property type="project" value="UniProtKB-ARBA"/>
</dbReference>
<sequence>MAEKIILPHPLAVSRWKEEKVIKWLRKMHLEDCIPAFEVRHIDGPKLLELTEQKLFTYQDLKIKHRKQIAKCVQECKSQASNAKRIAKTLKHNHSSHSHTSESNGTCDSWDDSDDWGSDFEDEESDDEVEAEHSLSEVNNNSIIQSLPGILEKPSSISPVLTSNSSPVLTSNTSEEKSIPKPPDVPVISKAVNGVSSYKSNHTNSIPRPPLKRPPSQPPPPPVSQASSHIEPQEDYEIPIVPTSTNSKECFSFSGSFQNSLSCESAVIETYEIVEPLEENYEMVDPPPEIMNEKPSLPPRLVKSPSVISPPPLPQKPQKLKDISSTDGIRTFSRPKLPLKTENDAQAEVTQPSSLPSNVGFISSLIGRRSSTTPTSSPKILHKSKDSTNSFATSPISASVLNDSLSSTSSSPDRESFMTVGSSSFLNLGSSSDVKKMPSLPPLPPRGVTPVSDDTGNSFLTIQNMATRPLPPVPVPKSDEKSSPYKQPQDIQQNPWFHEIEREDAEAAVRKLSEPGSFVVRPSKRAGKENPYSLTVLHEEKLFHLNIRLRPDNTFALGKEKEKEKTFATVADLITFHLSEPILLKNRGEAAGKTILRKYPEKT</sequence>
<feature type="region of interest" description="Disordered" evidence="3">
    <location>
        <begin position="89"/>
        <end position="137"/>
    </location>
</feature>
<evidence type="ECO:0008006" key="8">
    <source>
        <dbReference type="Google" id="ProtNLM"/>
    </source>
</evidence>
<dbReference type="Gene3D" id="3.30.505.10">
    <property type="entry name" value="SH2 domain"/>
    <property type="match status" value="1"/>
</dbReference>
<evidence type="ECO:0000313" key="7">
    <source>
        <dbReference type="Proteomes" id="UP000499080"/>
    </source>
</evidence>
<dbReference type="Pfam" id="PF00536">
    <property type="entry name" value="SAM_1"/>
    <property type="match status" value="1"/>
</dbReference>
<keyword evidence="7" id="KW-1185">Reference proteome</keyword>
<reference evidence="6 7" key="1">
    <citation type="journal article" date="2019" name="Sci. Rep.">
        <title>Orb-weaving spider Araneus ventricosus genome elucidates the spidroin gene catalogue.</title>
        <authorList>
            <person name="Kono N."/>
            <person name="Nakamura H."/>
            <person name="Ohtoshi R."/>
            <person name="Moran D.A.P."/>
            <person name="Shinohara A."/>
            <person name="Yoshida Y."/>
            <person name="Fujiwara M."/>
            <person name="Mori M."/>
            <person name="Tomita M."/>
            <person name="Arakawa K."/>
        </authorList>
    </citation>
    <scope>NUCLEOTIDE SEQUENCE [LARGE SCALE GENOMIC DNA]</scope>
</reference>
<dbReference type="Proteomes" id="UP000499080">
    <property type="component" value="Unassembled WGS sequence"/>
</dbReference>
<dbReference type="PROSITE" id="PS50105">
    <property type="entry name" value="SAM_DOMAIN"/>
    <property type="match status" value="1"/>
</dbReference>
<accession>A0A4Y2EEF6</accession>
<evidence type="ECO:0000256" key="3">
    <source>
        <dbReference type="SAM" id="MobiDB-lite"/>
    </source>
</evidence>
<dbReference type="GO" id="GO:0035556">
    <property type="term" value="P:intracellular signal transduction"/>
    <property type="evidence" value="ECO:0007669"/>
    <property type="project" value="TreeGrafter"/>
</dbReference>
<dbReference type="SMART" id="SM00252">
    <property type="entry name" value="SH2"/>
    <property type="match status" value="1"/>
</dbReference>
<feature type="compositionally biased region" description="Polar residues" evidence="3">
    <location>
        <begin position="194"/>
        <end position="206"/>
    </location>
</feature>
<feature type="domain" description="SAM" evidence="5">
    <location>
        <begin position="16"/>
        <end position="79"/>
    </location>
</feature>
<feature type="compositionally biased region" description="Low complexity" evidence="3">
    <location>
        <begin position="397"/>
        <end position="411"/>
    </location>
</feature>
<dbReference type="SUPFAM" id="SSF47769">
    <property type="entry name" value="SAM/Pointed domain"/>
    <property type="match status" value="1"/>
</dbReference>
<feature type="compositionally biased region" description="Polar residues" evidence="3">
    <location>
        <begin position="155"/>
        <end position="173"/>
    </location>
</feature>
<dbReference type="SUPFAM" id="SSF55550">
    <property type="entry name" value="SH2 domain"/>
    <property type="match status" value="1"/>
</dbReference>
<dbReference type="Pfam" id="PF00017">
    <property type="entry name" value="SH2"/>
    <property type="match status" value="1"/>
</dbReference>
<evidence type="ECO:0000256" key="2">
    <source>
        <dbReference type="PROSITE-ProRule" id="PRU00191"/>
    </source>
</evidence>
<evidence type="ECO:0000256" key="1">
    <source>
        <dbReference type="ARBA" id="ARBA00022999"/>
    </source>
</evidence>
<dbReference type="PANTHER" id="PTHR14098">
    <property type="entry name" value="SH2 DOMAIN CONTAINING PROTEIN"/>
    <property type="match status" value="1"/>
</dbReference>
<dbReference type="PROSITE" id="PS50001">
    <property type="entry name" value="SH2"/>
    <property type="match status" value="1"/>
</dbReference>
<dbReference type="OrthoDB" id="10044490at2759"/>
<dbReference type="Gene3D" id="1.10.150.50">
    <property type="entry name" value="Transcription Factor, Ets-1"/>
    <property type="match status" value="1"/>
</dbReference>
<name>A0A4Y2EEF6_ARAVE</name>
<protein>
    <recommendedName>
        <fullName evidence="8">B-cell linker protein</fullName>
    </recommendedName>
</protein>
<feature type="compositionally biased region" description="Pro residues" evidence="3">
    <location>
        <begin position="207"/>
        <end position="223"/>
    </location>
</feature>
<feature type="compositionally biased region" description="Polar residues" evidence="3">
    <location>
        <begin position="484"/>
        <end position="493"/>
    </location>
</feature>
<feature type="compositionally biased region" description="Polar residues" evidence="3">
    <location>
        <begin position="348"/>
        <end position="361"/>
    </location>
</feature>
<keyword evidence="1 2" id="KW-0727">SH2 domain</keyword>
<dbReference type="InterPro" id="IPR000980">
    <property type="entry name" value="SH2"/>
</dbReference>
<comment type="caution">
    <text evidence="6">The sequence shown here is derived from an EMBL/GenBank/DDBJ whole genome shotgun (WGS) entry which is preliminary data.</text>
</comment>
<feature type="region of interest" description="Disordered" evidence="3">
    <location>
        <begin position="155"/>
        <end position="242"/>
    </location>
</feature>
<dbReference type="EMBL" id="BGPR01000588">
    <property type="protein sequence ID" value="GBM27532.1"/>
    <property type="molecule type" value="Genomic_DNA"/>
</dbReference>
<dbReference type="InterPro" id="IPR013761">
    <property type="entry name" value="SAM/pointed_sf"/>
</dbReference>
<dbReference type="InterPro" id="IPR036860">
    <property type="entry name" value="SH2_dom_sf"/>
</dbReference>
<dbReference type="AlphaFoldDB" id="A0A4Y2EEF6"/>
<feature type="compositionally biased region" description="Low complexity" evidence="3">
    <location>
        <begin position="421"/>
        <end position="432"/>
    </location>
</feature>
<feature type="region of interest" description="Disordered" evidence="3">
    <location>
        <begin position="284"/>
        <end position="493"/>
    </location>
</feature>
<feature type="compositionally biased region" description="Polar residues" evidence="3">
    <location>
        <begin position="387"/>
        <end position="396"/>
    </location>
</feature>
<dbReference type="SMART" id="SM00454">
    <property type="entry name" value="SAM"/>
    <property type="match status" value="1"/>
</dbReference>
<evidence type="ECO:0000259" key="4">
    <source>
        <dbReference type="PROSITE" id="PS50001"/>
    </source>
</evidence>
<evidence type="ECO:0000259" key="5">
    <source>
        <dbReference type="PROSITE" id="PS50105"/>
    </source>
</evidence>
<feature type="compositionally biased region" description="Polar residues" evidence="3">
    <location>
        <begin position="452"/>
        <end position="466"/>
    </location>
</feature>
<dbReference type="PANTHER" id="PTHR14098:SF14">
    <property type="entry name" value="SH2 DOMAIN-CONTAINING PROTEIN"/>
    <property type="match status" value="1"/>
</dbReference>
<dbReference type="InterPro" id="IPR051751">
    <property type="entry name" value="Immunoreceptor_sig_adapters"/>
</dbReference>
<organism evidence="6 7">
    <name type="scientific">Araneus ventricosus</name>
    <name type="common">Orbweaver spider</name>
    <name type="synonym">Epeira ventricosa</name>
    <dbReference type="NCBI Taxonomy" id="182803"/>
    <lineage>
        <taxon>Eukaryota</taxon>
        <taxon>Metazoa</taxon>
        <taxon>Ecdysozoa</taxon>
        <taxon>Arthropoda</taxon>
        <taxon>Chelicerata</taxon>
        <taxon>Arachnida</taxon>
        <taxon>Araneae</taxon>
        <taxon>Araneomorphae</taxon>
        <taxon>Entelegynae</taxon>
        <taxon>Araneoidea</taxon>
        <taxon>Araneidae</taxon>
        <taxon>Araneus</taxon>
    </lineage>
</organism>
<dbReference type="GO" id="GO:0007169">
    <property type="term" value="P:cell surface receptor protein tyrosine kinase signaling pathway"/>
    <property type="evidence" value="ECO:0007669"/>
    <property type="project" value="TreeGrafter"/>
</dbReference>
<feature type="compositionally biased region" description="Acidic residues" evidence="3">
    <location>
        <begin position="109"/>
        <end position="130"/>
    </location>
</feature>
<feature type="domain" description="SH2" evidence="4">
    <location>
        <begin position="495"/>
        <end position="601"/>
    </location>
</feature>